<dbReference type="InterPro" id="IPR011990">
    <property type="entry name" value="TPR-like_helical_dom_sf"/>
</dbReference>
<keyword evidence="3" id="KW-0677">Repeat</keyword>
<evidence type="ECO:0000256" key="4">
    <source>
        <dbReference type="ARBA" id="ARBA00022803"/>
    </source>
</evidence>
<protein>
    <submittedName>
        <fullName evidence="10">DnaJ homolog subfamily C member 3</fullName>
    </submittedName>
</protein>
<feature type="repeat" description="TPR" evidence="6">
    <location>
        <begin position="335"/>
        <end position="368"/>
    </location>
</feature>
<evidence type="ECO:0000256" key="1">
    <source>
        <dbReference type="ARBA" id="ARBA00004240"/>
    </source>
</evidence>
<feature type="repeat" description="TPR" evidence="6">
    <location>
        <begin position="36"/>
        <end position="69"/>
    </location>
</feature>
<evidence type="ECO:0000256" key="5">
    <source>
        <dbReference type="ARBA" id="ARBA00022824"/>
    </source>
</evidence>
<dbReference type="PANTHER" id="PTHR44140">
    <property type="entry name" value="LD25575P"/>
    <property type="match status" value="1"/>
</dbReference>
<keyword evidence="2 7" id="KW-0732">Signal</keyword>
<sequence>MDYLVNINWNKVTPCLVLLVLEVMLEFSESATPAEVNKHLDLGRDFLARGQLSDALTHYHAAVEGDPHNYLTYFKRGTVYYALGKAKFALQDFSKVLEIKSDFTAARLHRANVYLKLAQYTDAKEDYLQVTYAEPHNEEALSQYQRIDEYASELRLAEAYYRGGDHRAAADTASRLLDVSPWAAQLRQLRAECYIAMNDLFSAVSDIRSVNRLQQDSTDGYYRLATLLYRLGHVSDALKEIRECLKLDPEHKKCFPFYKKVKKVDKLLLECEELSEARDFPGCVAAANKVLRAEDEVTLVVFEARKWLCTCLAKDEQHAEALAACGAALELRRDARLLCERGDALLGLDMYDDAIQSFKEALELEEGLQRAKDGLSRAQKLQKQSEQRDYYKILNVKRSASKQEIIKAYRKAAQKWHPDNFQGDEKKLAEKKFIDVAAAKEVLTDPEKRAQFDAGVDPLDPESGRQGGGPFHNPFHHFQHGSPFQFKFHFN</sequence>
<dbReference type="InterPro" id="IPR001623">
    <property type="entry name" value="DnaJ_domain"/>
</dbReference>
<dbReference type="InterPro" id="IPR019734">
    <property type="entry name" value="TPR_rpt"/>
</dbReference>
<evidence type="ECO:0000256" key="7">
    <source>
        <dbReference type="SAM" id="SignalP"/>
    </source>
</evidence>
<dbReference type="PROSITE" id="PS50005">
    <property type="entry name" value="TPR"/>
    <property type="match status" value="4"/>
</dbReference>
<dbReference type="GO" id="GO:0005783">
    <property type="term" value="C:endoplasmic reticulum"/>
    <property type="evidence" value="ECO:0007669"/>
    <property type="project" value="UniProtKB-SubCell"/>
</dbReference>
<dbReference type="GO" id="GO:0051787">
    <property type="term" value="F:misfolded protein binding"/>
    <property type="evidence" value="ECO:0007669"/>
    <property type="project" value="TreeGrafter"/>
</dbReference>
<dbReference type="Gene3D" id="1.25.40.10">
    <property type="entry name" value="Tetratricopeptide repeat domain"/>
    <property type="match status" value="1"/>
</dbReference>
<dbReference type="Proteomes" id="UP000322000">
    <property type="component" value="Chromosome 4"/>
</dbReference>
<dbReference type="SUPFAM" id="SSF48452">
    <property type="entry name" value="TPR-like"/>
    <property type="match status" value="2"/>
</dbReference>
<dbReference type="CTD" id="41161"/>
<evidence type="ECO:0000313" key="9">
    <source>
        <dbReference type="Proteomes" id="UP000322000"/>
    </source>
</evidence>
<dbReference type="PROSITE" id="PS50076">
    <property type="entry name" value="DNAJ_2"/>
    <property type="match status" value="1"/>
</dbReference>
<dbReference type="Pfam" id="PF13181">
    <property type="entry name" value="TPR_8"/>
    <property type="match status" value="2"/>
</dbReference>
<dbReference type="PRINTS" id="PR00625">
    <property type="entry name" value="JDOMAIN"/>
</dbReference>
<keyword evidence="4 6" id="KW-0802">TPR repeat</keyword>
<evidence type="ECO:0000256" key="6">
    <source>
        <dbReference type="PROSITE-ProRule" id="PRU00339"/>
    </source>
</evidence>
<dbReference type="InterPro" id="IPR051727">
    <property type="entry name" value="DnaJ_C3_Co-chaperones"/>
</dbReference>
<dbReference type="PANTHER" id="PTHR44140:SF2">
    <property type="entry name" value="LD25575P"/>
    <property type="match status" value="1"/>
</dbReference>
<reference evidence="10" key="1">
    <citation type="submission" date="2025-08" db="UniProtKB">
        <authorList>
            <consortium name="RefSeq"/>
        </authorList>
    </citation>
    <scope>IDENTIFICATION</scope>
</reference>
<keyword evidence="9" id="KW-1185">Reference proteome</keyword>
<feature type="domain" description="J" evidence="8">
    <location>
        <begin position="389"/>
        <end position="456"/>
    </location>
</feature>
<dbReference type="SMART" id="SM00271">
    <property type="entry name" value="DnaJ"/>
    <property type="match status" value="1"/>
</dbReference>
<evidence type="ECO:0000259" key="8">
    <source>
        <dbReference type="PROSITE" id="PS50076"/>
    </source>
</evidence>
<feature type="repeat" description="TPR" evidence="6">
    <location>
        <begin position="218"/>
        <end position="251"/>
    </location>
</feature>
<comment type="subcellular location">
    <subcellularLocation>
        <location evidence="1">Endoplasmic reticulum</location>
    </subcellularLocation>
</comment>
<dbReference type="Pfam" id="PF07719">
    <property type="entry name" value="TPR_2"/>
    <property type="match status" value="1"/>
</dbReference>
<dbReference type="Pfam" id="PF00226">
    <property type="entry name" value="DnaJ"/>
    <property type="match status" value="1"/>
</dbReference>
<dbReference type="CDD" id="cd06257">
    <property type="entry name" value="DnaJ"/>
    <property type="match status" value="1"/>
</dbReference>
<dbReference type="GO" id="GO:0051087">
    <property type="term" value="F:protein-folding chaperone binding"/>
    <property type="evidence" value="ECO:0007669"/>
    <property type="project" value="TreeGrafter"/>
</dbReference>
<dbReference type="Pfam" id="PF13414">
    <property type="entry name" value="TPR_11"/>
    <property type="match status" value="1"/>
</dbReference>
<name>A0A7E5VE52_TRINI</name>
<gene>
    <name evidence="10" type="primary">LOC113493013</name>
</gene>
<dbReference type="AlphaFoldDB" id="A0A7E5VE52"/>
<dbReference type="Pfam" id="PF13174">
    <property type="entry name" value="TPR_6"/>
    <property type="match status" value="1"/>
</dbReference>
<dbReference type="FunCoup" id="A0A7E5VE52">
    <property type="interactions" value="1909"/>
</dbReference>
<dbReference type="SUPFAM" id="SSF46565">
    <property type="entry name" value="Chaperone J-domain"/>
    <property type="match status" value="1"/>
</dbReference>
<accession>A0A7E5VE52</accession>
<dbReference type="Gene3D" id="1.10.287.110">
    <property type="entry name" value="DnaJ domain"/>
    <property type="match status" value="1"/>
</dbReference>
<feature type="repeat" description="TPR" evidence="6">
    <location>
        <begin position="70"/>
        <end position="103"/>
    </location>
</feature>
<dbReference type="SMART" id="SM00028">
    <property type="entry name" value="TPR"/>
    <property type="match status" value="6"/>
</dbReference>
<evidence type="ECO:0000256" key="3">
    <source>
        <dbReference type="ARBA" id="ARBA00022737"/>
    </source>
</evidence>
<evidence type="ECO:0000313" key="10">
    <source>
        <dbReference type="RefSeq" id="XP_026726583.1"/>
    </source>
</evidence>
<dbReference type="InterPro" id="IPR036869">
    <property type="entry name" value="J_dom_sf"/>
</dbReference>
<dbReference type="RefSeq" id="XP_026726583.1">
    <property type="nucleotide sequence ID" value="XM_026870782.1"/>
</dbReference>
<dbReference type="GeneID" id="113493013"/>
<evidence type="ECO:0000256" key="2">
    <source>
        <dbReference type="ARBA" id="ARBA00022729"/>
    </source>
</evidence>
<proteinExistence type="predicted"/>
<feature type="signal peptide" evidence="7">
    <location>
        <begin position="1"/>
        <end position="30"/>
    </location>
</feature>
<organism evidence="9 10">
    <name type="scientific">Trichoplusia ni</name>
    <name type="common">Cabbage looper</name>
    <dbReference type="NCBI Taxonomy" id="7111"/>
    <lineage>
        <taxon>Eukaryota</taxon>
        <taxon>Metazoa</taxon>
        <taxon>Ecdysozoa</taxon>
        <taxon>Arthropoda</taxon>
        <taxon>Hexapoda</taxon>
        <taxon>Insecta</taxon>
        <taxon>Pterygota</taxon>
        <taxon>Neoptera</taxon>
        <taxon>Endopterygota</taxon>
        <taxon>Lepidoptera</taxon>
        <taxon>Glossata</taxon>
        <taxon>Ditrysia</taxon>
        <taxon>Noctuoidea</taxon>
        <taxon>Noctuidae</taxon>
        <taxon>Plusiinae</taxon>
        <taxon>Trichoplusia</taxon>
    </lineage>
</organism>
<feature type="chain" id="PRO_5028892480" evidence="7">
    <location>
        <begin position="31"/>
        <end position="491"/>
    </location>
</feature>
<dbReference type="GO" id="GO:0034975">
    <property type="term" value="P:protein folding in endoplasmic reticulum"/>
    <property type="evidence" value="ECO:0007669"/>
    <property type="project" value="TreeGrafter"/>
</dbReference>
<keyword evidence="5" id="KW-0256">Endoplasmic reticulum</keyword>
<dbReference type="InParanoid" id="A0A7E5VE52"/>
<dbReference type="OrthoDB" id="1726119at2759"/>
<dbReference type="KEGG" id="tnl:113493013"/>
<dbReference type="InterPro" id="IPR013105">
    <property type="entry name" value="TPR_2"/>
</dbReference>